<feature type="chain" id="PRO_5017255757" evidence="1">
    <location>
        <begin position="23"/>
        <end position="577"/>
    </location>
</feature>
<dbReference type="EMBL" id="CP032696">
    <property type="protein sequence ID" value="AYG63902.1"/>
    <property type="molecule type" value="Genomic_DNA"/>
</dbReference>
<sequence length="577" mass="62651">MFLRQSVLAIFASATLFGAARADMMIQRIPIENASPVLLLKGEFSQSDDPQQLSREVAASGAKAVTFDSNGGNILAAMAYGRMIRSLGLATFQLRASQCASACTLAFVGGVIRQAEPGAIGVHQSSFAPGTGLDGPTAVAAVQTMTAQIMSYFTEMGVDPKLLQLSLSVPSDDMRYLTASEMQSYGVTFGNLNDISDRLEAARAAVPAVPSPSTHQAAATTVEQKAQAFISAYYDAWSRGNTEAVAFMERAYGDTVDFYGKATPKAVVVTAKRDFATRWPIRAYSERPQSLRISCSDTCRIEGNVDWYAKRAGDRISSGTAEFSFVWDQKTGAIVSEGGKVSETDKGASAPARLISQWQEQNGACRGGSGDSTETLAACDRRERIAAKLQTVGWCFGREGEYGYQMEWHACDATSSQPIATEANASVISSVVRKKPADFPISGRFAGKTMLPDFKGRDRQFNSFRTRIRDGMRQGPNFAGHYTLIQIGCGTGCSFAIVADNKTGRPASFPRGGEANMYLALEYSLESRLLAAQWFSYDAGRCFLEYFDFDRDEWKSLAKADIGNNDTCYKTIEENLR</sequence>
<evidence type="ECO:0000313" key="2">
    <source>
        <dbReference type="EMBL" id="AYG63902.1"/>
    </source>
</evidence>
<feature type="signal peptide" evidence="1">
    <location>
        <begin position="1"/>
        <end position="22"/>
    </location>
</feature>
<geneLocation type="plasmid" evidence="3">
    <name>prccge525b</name>
</geneLocation>
<dbReference type="SUPFAM" id="SSF52096">
    <property type="entry name" value="ClpP/crotonase"/>
    <property type="match status" value="1"/>
</dbReference>
<reference evidence="2 3" key="1">
    <citation type="submission" date="2018-10" db="EMBL/GenBank/DDBJ databases">
        <title>Rhizobium etli, R. leguminosarum and a new Rhizobium genospecies from Phaseolus dumosus.</title>
        <authorList>
            <person name="Ramirez-Puebla S.T."/>
            <person name="Rogel-Hernandez M.A."/>
            <person name="Guerrero G."/>
            <person name="Ormeno-Orrillo E."/>
            <person name="Martinez-Romero J.C."/>
            <person name="Negrete-Yankelevich S."/>
            <person name="Martinez-Romero E."/>
        </authorList>
    </citation>
    <scope>NUCLEOTIDE SEQUENCE [LARGE SCALE GENOMIC DNA]</scope>
    <source>
        <strain evidence="2 3">CCGE525</strain>
        <plasmid evidence="3">prccge525b</plasmid>
    </source>
</reference>
<dbReference type="OrthoDB" id="1522627at2"/>
<dbReference type="KEGG" id="rjg:CCGE525_34215"/>
<protein>
    <submittedName>
        <fullName evidence="2">Uncharacterized protein</fullName>
    </submittedName>
</protein>
<dbReference type="InterPro" id="IPR029045">
    <property type="entry name" value="ClpP/crotonase-like_dom_sf"/>
</dbReference>
<keyword evidence="1" id="KW-0732">Signal</keyword>
<keyword evidence="2" id="KW-0614">Plasmid</keyword>
<evidence type="ECO:0000256" key="1">
    <source>
        <dbReference type="SAM" id="SignalP"/>
    </source>
</evidence>
<keyword evidence="3" id="KW-1185">Reference proteome</keyword>
<gene>
    <name evidence="2" type="ORF">CCGE525_34215</name>
</gene>
<dbReference type="Proteomes" id="UP000282195">
    <property type="component" value="Plasmid pRCCGE525b"/>
</dbReference>
<accession>A0A387G7Q4</accession>
<dbReference type="Gene3D" id="3.90.226.10">
    <property type="entry name" value="2-enoyl-CoA Hydratase, Chain A, domain 1"/>
    <property type="match status" value="1"/>
</dbReference>
<name>A0A387G7Q4_9HYPH</name>
<evidence type="ECO:0000313" key="3">
    <source>
        <dbReference type="Proteomes" id="UP000282195"/>
    </source>
</evidence>
<organism evidence="2 3">
    <name type="scientific">Rhizobium jaguaris</name>
    <dbReference type="NCBI Taxonomy" id="1312183"/>
    <lineage>
        <taxon>Bacteria</taxon>
        <taxon>Pseudomonadati</taxon>
        <taxon>Pseudomonadota</taxon>
        <taxon>Alphaproteobacteria</taxon>
        <taxon>Hyphomicrobiales</taxon>
        <taxon>Rhizobiaceae</taxon>
        <taxon>Rhizobium/Agrobacterium group</taxon>
        <taxon>Rhizobium</taxon>
    </lineage>
</organism>
<proteinExistence type="predicted"/>
<dbReference type="AlphaFoldDB" id="A0A387G7Q4"/>